<dbReference type="PANTHER" id="PTHR41786:SF1">
    <property type="entry name" value="6-HYDROXYMETHYLPTERIN DIPHOSPHOKINASE MPTE-LIKE DOMAIN-CONTAINING PROTEIN"/>
    <property type="match status" value="1"/>
</dbReference>
<feature type="domain" description="6-hydroxymethylpterin diphosphokinase MptE-like" evidence="1">
    <location>
        <begin position="198"/>
        <end position="367"/>
    </location>
</feature>
<dbReference type="PANTHER" id="PTHR41786">
    <property type="entry name" value="MOTILITY ACCESSORY FACTOR MAF"/>
    <property type="match status" value="1"/>
</dbReference>
<comment type="caution">
    <text evidence="2">The sequence shown here is derived from an EMBL/GenBank/DDBJ whole genome shotgun (WGS) entry which is preliminary data.</text>
</comment>
<name>A0A151B572_9CLOT</name>
<dbReference type="Proteomes" id="UP000075531">
    <property type="component" value="Unassembled WGS sequence"/>
</dbReference>
<dbReference type="STRING" id="1121338.CLTEP_12720"/>
<evidence type="ECO:0000313" key="2">
    <source>
        <dbReference type="EMBL" id="KYH34807.1"/>
    </source>
</evidence>
<evidence type="ECO:0000259" key="1">
    <source>
        <dbReference type="Pfam" id="PF01973"/>
    </source>
</evidence>
<dbReference type="Pfam" id="PF01973">
    <property type="entry name" value="MptE-like"/>
    <property type="match status" value="1"/>
</dbReference>
<dbReference type="InterPro" id="IPR002826">
    <property type="entry name" value="MptE-like"/>
</dbReference>
<dbReference type="EMBL" id="LTBA01000010">
    <property type="protein sequence ID" value="KYH34807.1"/>
    <property type="molecule type" value="Genomic_DNA"/>
</dbReference>
<dbReference type="PATRIC" id="fig|1121338.3.peg.1308"/>
<proteinExistence type="predicted"/>
<reference evidence="2 3" key="1">
    <citation type="submission" date="2016-02" db="EMBL/GenBank/DDBJ databases">
        <title>Genome sequence of Clostridium tepidiprofundi DSM 19306.</title>
        <authorList>
            <person name="Poehlein A."/>
            <person name="Daniel R."/>
        </authorList>
    </citation>
    <scope>NUCLEOTIDE SEQUENCE [LARGE SCALE GENOMIC DNA]</scope>
    <source>
        <strain evidence="2 3">DSM 19306</strain>
    </source>
</reference>
<gene>
    <name evidence="2" type="ORF">CLTEP_12720</name>
</gene>
<organism evidence="2 3">
    <name type="scientific">Clostridium tepidiprofundi DSM 19306</name>
    <dbReference type="NCBI Taxonomy" id="1121338"/>
    <lineage>
        <taxon>Bacteria</taxon>
        <taxon>Bacillati</taxon>
        <taxon>Bacillota</taxon>
        <taxon>Clostridia</taxon>
        <taxon>Eubacteriales</taxon>
        <taxon>Clostridiaceae</taxon>
        <taxon>Clostridium</taxon>
    </lineage>
</organism>
<keyword evidence="3" id="KW-1185">Reference proteome</keyword>
<sequence>MNQVTKDLIDTFKKYPLENNEDYILEQSKDNRKVLRVKKNGRFVYIGSRYNVQRDIDKFMSNLANINSESIIIVFGFGTGEHILQLMKELTCTNKIIIIEPDEKILLKNILYNQYINKIFADDRVIVFNSMELDLNQFLHYNIDDVHINNIELATYANYDKLYTEEYNLFYENFIDFINERAINLNTALYHTHHFFESYINNIKIVLHSTIINNFKEKFKGVPAIVVSAGPSLERNIHLLKDFQDKFLIITGGRTLKTLIDIGIRPDFVCVIDPGEGSYKVIEKAIDSDVPLVFEEVSNYKVTREYSGKKIFFSDIDFIGITEELLKCKVDVLLQGGSVAHVCASLAVYLGCNNIIFVGQDFAYTNDRYHADIASLGNENTIATGTKYIYVDDVYGNKVRTSQVLDIYRKQMEKIIKQYPLVNFVNSTEGGANIKGTIVKPLKESIEKYAVKVPLNKNIDNLLNKSSSIDKKIVIENLNKISLAMDRVEILSFKAIKYTTMMYDYYDGKIFSNIDYIIGKLDKIDNELDIEVKKVKILKKLYVPLVARIMTDLTYKGKQDETEREKGKRIATKNRELYKGLNKIMKESKKYIEDLIKELM</sequence>
<evidence type="ECO:0000313" key="3">
    <source>
        <dbReference type="Proteomes" id="UP000075531"/>
    </source>
</evidence>
<accession>A0A151B572</accession>
<protein>
    <recommendedName>
        <fullName evidence="1">6-hydroxymethylpterin diphosphokinase MptE-like domain-containing protein</fullName>
    </recommendedName>
</protein>
<dbReference type="RefSeq" id="WP_066824186.1">
    <property type="nucleotide sequence ID" value="NZ_LTBA01000010.1"/>
</dbReference>
<dbReference type="OrthoDB" id="5291305at2"/>
<dbReference type="AlphaFoldDB" id="A0A151B572"/>